<evidence type="ECO:0000256" key="5">
    <source>
        <dbReference type="ARBA" id="ARBA00022705"/>
    </source>
</evidence>
<sequence>MADNSLLKDILDSLEDPDTIQLFAAANGLVGDVEVENRLQELEWERHIDKLWQEVVQQLDAPAKQPRMTLDADDQPSTSGQFGGGNEPVEKPYFIWKKDTRTYKKNLALDTSFKIKFNDQWRGEKLVDIYDNLHNMFDDVLSQARGSDADLGRVVVSHPNLNNAIVVPLQSWENLNSDTVMSEITKVLNSNENIPVDDHLLVTVGSISMMKGGSWSGNKLAVTSLFGPGNSLMRKKSVLYVENDNNLCLPIAIGLCFLKTCKKVDANTWEHLIKGNPGTILEHAIHHKTVPKWYYGNLLKKSRKKGQTEMAFQLCRKAGVPVDRYLGLNDIEPFENLLDVSVNVVSSRVGNKFVRVAKETERTCLYLYHIESENEKHWHGISSIQGFFNGSYFCHTCLKPYKTKFKHTCATSCDVCLYDNCIETETKVGCASCSRVCRSLECFKRHKVGKMVHKEKIPPACELWHQCKKCRVKLSAAKRDPKLHACGEWQCSSCAEYHVGEHLCFQKSYSSDPEERKKKKFIFYDFETRQDDIFQCDQGYTPSCIRCRECAKKERQCASCRLCQNCQDPSCGLHQHKVNFAVLQTSCHACEKNELNKDSTCSECGVRCNKCSQMKKLKFVRSPCPDTCGHRELIFRGEDAAQRFCAYVTQPHVKNTILIAHNAKSFDLYPILEVLIDRHSIRPDKIIYNGSKVMYMHIANKLNLTFLDSLNFLPMKLAKIPEAFGLEELSKGFFPHFFNTKEHQTYVGSYPALEFYGYNFMSSGERKKFVTWHASKSSEVFNFQEEMLKYCRSDVDILRRGCIAFRNTVLQATTIETSHVQPDGTISTTIVDGVDPFDYVTIASVCMGIFKTLFLKHNLEVEITRDQTSTWYQMENFEGVKGVWLDGKWVALSDLEKEENTAVGKQHLRSPIAVVPSEGYASKENYSKISIQWLEWLMERSRQRGKPVHIRHALNGGEYRVPDTNYRCDGFVENPKGKRTIYEFYGCVYHGCPDCFQQDRSDVKHPATNQTLDELFKMTKKRERELKELGYNLVVVWEHQFRYQLEKNADLQQFINTLDLQDRLDPRDSFFGGRTNAIKLHYKAKEDETIQYYDFTSLYPWTNKYCRYPGKEQSRARGVLQKSKWQCQKGTKF</sequence>
<keyword evidence="7" id="KW-0238">DNA-binding</keyword>
<dbReference type="GO" id="GO:0006260">
    <property type="term" value="P:DNA replication"/>
    <property type="evidence" value="ECO:0007669"/>
    <property type="project" value="UniProtKB-KW"/>
</dbReference>
<keyword evidence="5" id="KW-0235">DNA replication</keyword>
<dbReference type="InterPro" id="IPR004868">
    <property type="entry name" value="DNA-dir_DNA_pol_B_mt/vir"/>
</dbReference>
<dbReference type="GO" id="GO:0003677">
    <property type="term" value="F:DNA binding"/>
    <property type="evidence" value="ECO:0007669"/>
    <property type="project" value="UniProtKB-KW"/>
</dbReference>
<dbReference type="Gene3D" id="3.30.420.10">
    <property type="entry name" value="Ribonuclease H-like superfamily/Ribonuclease H"/>
    <property type="match status" value="1"/>
</dbReference>
<proteinExistence type="inferred from homology"/>
<dbReference type="GO" id="GO:0000166">
    <property type="term" value="F:nucleotide binding"/>
    <property type="evidence" value="ECO:0007669"/>
    <property type="project" value="InterPro"/>
</dbReference>
<feature type="region of interest" description="Disordered" evidence="9">
    <location>
        <begin position="65"/>
        <end position="86"/>
    </location>
</feature>
<dbReference type="PANTHER" id="PTHR33568">
    <property type="entry name" value="DNA POLYMERASE"/>
    <property type="match status" value="1"/>
</dbReference>
<accession>A0A8W8JPT9</accession>
<reference evidence="11" key="1">
    <citation type="submission" date="2022-08" db="UniProtKB">
        <authorList>
            <consortium name="EnsemblMetazoa"/>
        </authorList>
    </citation>
    <scope>IDENTIFICATION</scope>
    <source>
        <strain evidence="11">05x7-T-G4-1.051#20</strain>
    </source>
</reference>
<evidence type="ECO:0000256" key="1">
    <source>
        <dbReference type="ARBA" id="ARBA00005755"/>
    </source>
</evidence>
<evidence type="ECO:0000313" key="12">
    <source>
        <dbReference type="Proteomes" id="UP000005408"/>
    </source>
</evidence>
<comment type="similarity">
    <text evidence="1">Belongs to the DNA polymerase type-B family.</text>
</comment>
<keyword evidence="3" id="KW-0808">Transferase</keyword>
<dbReference type="EC" id="2.7.7.7" evidence="2"/>
<dbReference type="PANTHER" id="PTHR33568:SF3">
    <property type="entry name" value="DNA-DIRECTED DNA POLYMERASE"/>
    <property type="match status" value="1"/>
</dbReference>
<dbReference type="Pfam" id="PF03175">
    <property type="entry name" value="DNA_pol_B_2"/>
    <property type="match status" value="1"/>
</dbReference>
<keyword evidence="12" id="KW-1185">Reference proteome</keyword>
<evidence type="ECO:0000313" key="11">
    <source>
        <dbReference type="EnsemblMetazoa" id="G19878.1:cds"/>
    </source>
</evidence>
<dbReference type="Proteomes" id="UP000005408">
    <property type="component" value="Unassembled WGS sequence"/>
</dbReference>
<evidence type="ECO:0000259" key="10">
    <source>
        <dbReference type="Pfam" id="PF03175"/>
    </source>
</evidence>
<evidence type="ECO:0000256" key="7">
    <source>
        <dbReference type="ARBA" id="ARBA00023125"/>
    </source>
</evidence>
<dbReference type="Gene3D" id="3.40.960.10">
    <property type="entry name" value="VSR Endonuclease"/>
    <property type="match status" value="1"/>
</dbReference>
<evidence type="ECO:0000256" key="4">
    <source>
        <dbReference type="ARBA" id="ARBA00022695"/>
    </source>
</evidence>
<keyword evidence="4" id="KW-0548">Nucleotidyltransferase</keyword>
<evidence type="ECO:0000256" key="3">
    <source>
        <dbReference type="ARBA" id="ARBA00022679"/>
    </source>
</evidence>
<keyword evidence="6" id="KW-0239">DNA-directed DNA polymerase</keyword>
<dbReference type="InterPro" id="IPR036397">
    <property type="entry name" value="RNaseH_sf"/>
</dbReference>
<dbReference type="InterPro" id="IPR043502">
    <property type="entry name" value="DNA/RNA_pol_sf"/>
</dbReference>
<organism evidence="11 12">
    <name type="scientific">Magallana gigas</name>
    <name type="common">Pacific oyster</name>
    <name type="synonym">Crassostrea gigas</name>
    <dbReference type="NCBI Taxonomy" id="29159"/>
    <lineage>
        <taxon>Eukaryota</taxon>
        <taxon>Metazoa</taxon>
        <taxon>Spiralia</taxon>
        <taxon>Lophotrochozoa</taxon>
        <taxon>Mollusca</taxon>
        <taxon>Bivalvia</taxon>
        <taxon>Autobranchia</taxon>
        <taxon>Pteriomorphia</taxon>
        <taxon>Ostreida</taxon>
        <taxon>Ostreoidea</taxon>
        <taxon>Ostreidae</taxon>
        <taxon>Magallana</taxon>
    </lineage>
</organism>
<protein>
    <recommendedName>
        <fullName evidence="2">DNA-directed DNA polymerase</fullName>
        <ecNumber evidence="2">2.7.7.7</ecNumber>
    </recommendedName>
</protein>
<dbReference type="InterPro" id="IPR012337">
    <property type="entry name" value="RNaseH-like_sf"/>
</dbReference>
<dbReference type="AlphaFoldDB" id="A0A8W8JPT9"/>
<dbReference type="SUPFAM" id="SSF53098">
    <property type="entry name" value="Ribonuclease H-like"/>
    <property type="match status" value="1"/>
</dbReference>
<feature type="domain" description="DNA-directed DNA polymerase family B mitochondria/virus" evidence="10">
    <location>
        <begin position="654"/>
        <end position="863"/>
    </location>
</feature>
<comment type="catalytic activity">
    <reaction evidence="8">
        <text>DNA(n) + a 2'-deoxyribonucleoside 5'-triphosphate = DNA(n+1) + diphosphate</text>
        <dbReference type="Rhea" id="RHEA:22508"/>
        <dbReference type="Rhea" id="RHEA-COMP:17339"/>
        <dbReference type="Rhea" id="RHEA-COMP:17340"/>
        <dbReference type="ChEBI" id="CHEBI:33019"/>
        <dbReference type="ChEBI" id="CHEBI:61560"/>
        <dbReference type="ChEBI" id="CHEBI:173112"/>
        <dbReference type="EC" id="2.7.7.7"/>
    </reaction>
</comment>
<dbReference type="EnsemblMetazoa" id="G19878.1">
    <property type="protein sequence ID" value="G19878.1:cds"/>
    <property type="gene ID" value="G19878"/>
</dbReference>
<evidence type="ECO:0000256" key="2">
    <source>
        <dbReference type="ARBA" id="ARBA00012417"/>
    </source>
</evidence>
<dbReference type="SUPFAM" id="SSF56672">
    <property type="entry name" value="DNA/RNA polymerases"/>
    <property type="match status" value="1"/>
</dbReference>
<name>A0A8W8JPT9_MAGGI</name>
<dbReference type="GO" id="GO:0003887">
    <property type="term" value="F:DNA-directed DNA polymerase activity"/>
    <property type="evidence" value="ECO:0007669"/>
    <property type="project" value="UniProtKB-KW"/>
</dbReference>
<evidence type="ECO:0000256" key="6">
    <source>
        <dbReference type="ARBA" id="ARBA00022932"/>
    </source>
</evidence>
<evidence type="ECO:0000256" key="9">
    <source>
        <dbReference type="SAM" id="MobiDB-lite"/>
    </source>
</evidence>
<evidence type="ECO:0000256" key="8">
    <source>
        <dbReference type="ARBA" id="ARBA00049244"/>
    </source>
</evidence>